<reference evidence="1" key="1">
    <citation type="submission" date="2020-07" db="EMBL/GenBank/DDBJ databases">
        <title>Multicomponent nature underlies the extraordinary mechanical properties of spider dragline silk.</title>
        <authorList>
            <person name="Kono N."/>
            <person name="Nakamura H."/>
            <person name="Mori M."/>
            <person name="Yoshida Y."/>
            <person name="Ohtoshi R."/>
            <person name="Malay A.D."/>
            <person name="Moran D.A.P."/>
            <person name="Tomita M."/>
            <person name="Numata K."/>
            <person name="Arakawa K."/>
        </authorList>
    </citation>
    <scope>NUCLEOTIDE SEQUENCE</scope>
</reference>
<proteinExistence type="predicted"/>
<evidence type="ECO:0000313" key="1">
    <source>
        <dbReference type="EMBL" id="GFQ63945.1"/>
    </source>
</evidence>
<organism evidence="1 2">
    <name type="scientific">Trichonephila clavata</name>
    <name type="common">Joro spider</name>
    <name type="synonym">Nephila clavata</name>
    <dbReference type="NCBI Taxonomy" id="2740835"/>
    <lineage>
        <taxon>Eukaryota</taxon>
        <taxon>Metazoa</taxon>
        <taxon>Ecdysozoa</taxon>
        <taxon>Arthropoda</taxon>
        <taxon>Chelicerata</taxon>
        <taxon>Arachnida</taxon>
        <taxon>Araneae</taxon>
        <taxon>Araneomorphae</taxon>
        <taxon>Entelegynae</taxon>
        <taxon>Araneoidea</taxon>
        <taxon>Nephilidae</taxon>
        <taxon>Trichonephila</taxon>
    </lineage>
</organism>
<name>A0A8X6HRP4_TRICU</name>
<gene>
    <name evidence="1" type="ORF">TNCT_150721</name>
</gene>
<sequence>MFSRNGLAQSKLLKKLPDGISLLKHLPLTVEASFSLRHHKRNPLHVQLFSDLRSDLKPYDRHPCCEHMKKKGIIEMFHRKYDV</sequence>
<dbReference type="EMBL" id="BMAO01000046">
    <property type="protein sequence ID" value="GFQ63945.1"/>
    <property type="molecule type" value="Genomic_DNA"/>
</dbReference>
<dbReference type="Proteomes" id="UP000887116">
    <property type="component" value="Unassembled WGS sequence"/>
</dbReference>
<accession>A0A8X6HRP4</accession>
<dbReference type="AlphaFoldDB" id="A0A8X6HRP4"/>
<evidence type="ECO:0000313" key="2">
    <source>
        <dbReference type="Proteomes" id="UP000887116"/>
    </source>
</evidence>
<keyword evidence="2" id="KW-1185">Reference proteome</keyword>
<protein>
    <submittedName>
        <fullName evidence="1">Uncharacterized protein</fullName>
    </submittedName>
</protein>
<comment type="caution">
    <text evidence="1">The sequence shown here is derived from an EMBL/GenBank/DDBJ whole genome shotgun (WGS) entry which is preliminary data.</text>
</comment>